<feature type="compositionally biased region" description="Polar residues" evidence="1">
    <location>
        <begin position="264"/>
        <end position="302"/>
    </location>
</feature>
<feature type="region of interest" description="Disordered" evidence="1">
    <location>
        <begin position="240"/>
        <end position="318"/>
    </location>
</feature>
<sequence length="318" mass="34660">MAKNKKKKVVSKLKKNEELRFGTNYEEIEDNAEEDDEFSSDLCKEDEAYASKFLFSSPMFIKGVEDCLVLHDSHAHPILQEEDVFATTFLGSGVGKVHPLLLTIGTANMAGSPHSSSSKLLGKEHGGSHSKAGLGKFGSSSSPSIAKGIDDNVLSSSPSTTKESDAPLLGKVLGSMAAKNGLKDGQAMNGKWKDLFSSNRSAESITKLNVPKAPVTNKVVSATEKVLVKWRVPIKEVISDKERPIEQQLSDVPSWPKVNEETSRPNASEDPSQSNIYDSLPWLNSSKMPSRPNDVQGSSFNESFDEQRFDPIQMESNA</sequence>
<organism evidence="2 3">
    <name type="scientific">Salix udensis</name>
    <dbReference type="NCBI Taxonomy" id="889485"/>
    <lineage>
        <taxon>Eukaryota</taxon>
        <taxon>Viridiplantae</taxon>
        <taxon>Streptophyta</taxon>
        <taxon>Embryophyta</taxon>
        <taxon>Tracheophyta</taxon>
        <taxon>Spermatophyta</taxon>
        <taxon>Magnoliopsida</taxon>
        <taxon>eudicotyledons</taxon>
        <taxon>Gunneridae</taxon>
        <taxon>Pentapetalae</taxon>
        <taxon>rosids</taxon>
        <taxon>fabids</taxon>
        <taxon>Malpighiales</taxon>
        <taxon>Salicaceae</taxon>
        <taxon>Saliceae</taxon>
        <taxon>Salix</taxon>
    </lineage>
</organism>
<proteinExistence type="predicted"/>
<evidence type="ECO:0000256" key="1">
    <source>
        <dbReference type="SAM" id="MobiDB-lite"/>
    </source>
</evidence>
<dbReference type="Proteomes" id="UP001162972">
    <property type="component" value="Chromosome 16"/>
</dbReference>
<comment type="caution">
    <text evidence="2">The sequence shown here is derived from an EMBL/GenBank/DDBJ whole genome shotgun (WGS) entry which is preliminary data.</text>
</comment>
<protein>
    <submittedName>
        <fullName evidence="2">Uncharacterized protein</fullName>
    </submittedName>
</protein>
<keyword evidence="3" id="KW-1185">Reference proteome</keyword>
<dbReference type="EMBL" id="JAPFFJ010000006">
    <property type="protein sequence ID" value="KAJ6423302.1"/>
    <property type="molecule type" value="Genomic_DNA"/>
</dbReference>
<evidence type="ECO:0000313" key="2">
    <source>
        <dbReference type="EMBL" id="KAJ6423302.1"/>
    </source>
</evidence>
<feature type="region of interest" description="Disordered" evidence="1">
    <location>
        <begin position="113"/>
        <end position="143"/>
    </location>
</feature>
<reference evidence="2 3" key="1">
    <citation type="journal article" date="2023" name="Int. J. Mol. Sci.">
        <title>De Novo Assembly and Annotation of 11 Diverse Shrub Willow (Salix) Genomes Reveals Novel Gene Organization in Sex-Linked Regions.</title>
        <authorList>
            <person name="Hyden B."/>
            <person name="Feng K."/>
            <person name="Yates T.B."/>
            <person name="Jawdy S."/>
            <person name="Cereghino C."/>
            <person name="Smart L.B."/>
            <person name="Muchero W."/>
        </authorList>
    </citation>
    <scope>NUCLEOTIDE SEQUENCE [LARGE SCALE GENOMIC DNA]</scope>
    <source>
        <tissue evidence="2">Shoot tip</tissue>
    </source>
</reference>
<name>A0AAD6KH03_9ROSI</name>
<gene>
    <name evidence="2" type="ORF">OIU84_024276</name>
</gene>
<accession>A0AAD6KH03</accession>
<evidence type="ECO:0000313" key="3">
    <source>
        <dbReference type="Proteomes" id="UP001162972"/>
    </source>
</evidence>
<dbReference type="AlphaFoldDB" id="A0AAD6KH03"/>
<feature type="non-terminal residue" evidence="2">
    <location>
        <position position="318"/>
    </location>
</feature>